<reference evidence="4 5" key="1">
    <citation type="submission" date="2007-08" db="EMBL/GenBank/DDBJ databases">
        <authorList>
            <person name="Fulton L."/>
            <person name="Clifton S."/>
            <person name="Fulton B."/>
            <person name="Xu J."/>
            <person name="Minx P."/>
            <person name="Pepin K.H."/>
            <person name="Johnson M."/>
            <person name="Thiruvilangam P."/>
            <person name="Bhonagiri V."/>
            <person name="Nash W.E."/>
            <person name="Mardis E.R."/>
            <person name="Wilson R.K."/>
        </authorList>
    </citation>
    <scope>NUCLEOTIDE SEQUENCE [LARGE SCALE GENOMIC DNA]</scope>
    <source>
        <strain evidence="5">ATCC BAA-613 / DSM 15670 / CCUG 46953 / JCM 12243 / WAL 16351</strain>
    </source>
</reference>
<dbReference type="Proteomes" id="UP000005396">
    <property type="component" value="Unassembled WGS sequence"/>
</dbReference>
<organism evidence="4 5">
    <name type="scientific">Enterocloster bolteae (strain ATCC BAA-613 / DSM 15670 / CCUG 46953 / JCM 12243 / WAL 16351)</name>
    <name type="common">Clostridium bolteae</name>
    <dbReference type="NCBI Taxonomy" id="411902"/>
    <lineage>
        <taxon>Bacteria</taxon>
        <taxon>Bacillati</taxon>
        <taxon>Bacillota</taxon>
        <taxon>Clostridia</taxon>
        <taxon>Lachnospirales</taxon>
        <taxon>Lachnospiraceae</taxon>
        <taxon>Enterocloster</taxon>
    </lineage>
</organism>
<gene>
    <name evidence="4" type="ORF">CLOBOL_07124</name>
</gene>
<dbReference type="HOGENOM" id="CLU_021802_6_0_9"/>
<dbReference type="Gene3D" id="3.30.70.360">
    <property type="match status" value="1"/>
</dbReference>
<name>A8S576_ENTBW</name>
<dbReference type="NCBIfam" id="TIGR01883">
    <property type="entry name" value="PepT-like"/>
    <property type="match status" value="1"/>
</dbReference>
<evidence type="ECO:0000259" key="3">
    <source>
        <dbReference type="Pfam" id="PF07687"/>
    </source>
</evidence>
<proteinExistence type="predicted"/>
<sequence>MKAYIMRRITMLSRERMQERFLELVQIYSPSGGEMEQCQWLMDYFKERGIEASIDEAGKAYGGNGGNIIAHVKGEPCNPPFCFVAHLDQIEPCKDVRPVVDGHIIRTDGTTTLGGDDKGAVASILEIVEDIAETNRPHKEFYIMFTVSEETSMQGTKHMDPSRLPCKNMVIADATGPAGIIAYKAPAMEAIRCTVRGRKAHAGIEPEKGINAVVAASRAISRMHIGRIDQETTSNIGRIEGGAATNIVTDEVTFTAEIRSHSMDKLRDEAAHMEECLKAACLEMGAAYEMEHELAYPSLEVSLDSDLYRMTAQAMEKEGIEPRPMVIGGGSDGNILAGYGCSSLILSVGMMDVHTVQEALDMDELWKATRVMSRMTEL</sequence>
<dbReference type="EMBL" id="ABCC02000075">
    <property type="protein sequence ID" value="EDP12562.1"/>
    <property type="molecule type" value="Genomic_DNA"/>
</dbReference>
<dbReference type="Pfam" id="PF01546">
    <property type="entry name" value="Peptidase_M20"/>
    <property type="match status" value="1"/>
</dbReference>
<dbReference type="InterPro" id="IPR010162">
    <property type="entry name" value="PepT-like"/>
</dbReference>
<evidence type="ECO:0000256" key="2">
    <source>
        <dbReference type="ARBA" id="ARBA00022833"/>
    </source>
</evidence>
<dbReference type="InterPro" id="IPR011650">
    <property type="entry name" value="Peptidase_M20_dimer"/>
</dbReference>
<dbReference type="PANTHER" id="PTHR42994">
    <property type="entry name" value="PEPTIDASE T"/>
    <property type="match status" value="1"/>
</dbReference>
<evidence type="ECO:0000256" key="1">
    <source>
        <dbReference type="ARBA" id="ARBA00001947"/>
    </source>
</evidence>
<feature type="domain" description="Peptidase M20 dimerisation" evidence="3">
    <location>
        <begin position="192"/>
        <end position="282"/>
    </location>
</feature>
<dbReference type="Pfam" id="PF07687">
    <property type="entry name" value="M20_dimer"/>
    <property type="match status" value="1"/>
</dbReference>
<dbReference type="eggNOG" id="COG2195">
    <property type="taxonomic scope" value="Bacteria"/>
</dbReference>
<reference evidence="4 5" key="2">
    <citation type="submission" date="2007-09" db="EMBL/GenBank/DDBJ databases">
        <title>Draft genome sequence of Clostridium bolteae (ATCC BAA-613).</title>
        <authorList>
            <person name="Sudarsanam P."/>
            <person name="Ley R."/>
            <person name="Guruge J."/>
            <person name="Turnbaugh P.J."/>
            <person name="Mahowald M."/>
            <person name="Liep D."/>
            <person name="Gordon J."/>
        </authorList>
    </citation>
    <scope>NUCLEOTIDE SEQUENCE [LARGE SCALE GENOMIC DNA]</scope>
    <source>
        <strain evidence="5">ATCC BAA-613 / DSM 15670 / CCUG 46953 / JCM 12243 / WAL 16351</strain>
    </source>
</reference>
<dbReference type="SUPFAM" id="SSF53187">
    <property type="entry name" value="Zn-dependent exopeptidases"/>
    <property type="match status" value="1"/>
</dbReference>
<dbReference type="GO" id="GO:0016787">
    <property type="term" value="F:hydrolase activity"/>
    <property type="evidence" value="ECO:0007669"/>
    <property type="project" value="InterPro"/>
</dbReference>
<evidence type="ECO:0000313" key="5">
    <source>
        <dbReference type="Proteomes" id="UP000005396"/>
    </source>
</evidence>
<keyword evidence="2" id="KW-0862">Zinc</keyword>
<evidence type="ECO:0000313" key="4">
    <source>
        <dbReference type="EMBL" id="EDP12562.1"/>
    </source>
</evidence>
<comment type="caution">
    <text evidence="4">The sequence shown here is derived from an EMBL/GenBank/DDBJ whole genome shotgun (WGS) entry which is preliminary data.</text>
</comment>
<dbReference type="InterPro" id="IPR002933">
    <property type="entry name" value="Peptidase_M20"/>
</dbReference>
<comment type="cofactor">
    <cofactor evidence="1">
        <name>Zn(2+)</name>
        <dbReference type="ChEBI" id="CHEBI:29105"/>
    </cofactor>
</comment>
<dbReference type="Gene3D" id="3.40.630.10">
    <property type="entry name" value="Zn peptidases"/>
    <property type="match status" value="1"/>
</dbReference>
<dbReference type="SUPFAM" id="SSF55031">
    <property type="entry name" value="Bacterial exopeptidase dimerisation domain"/>
    <property type="match status" value="1"/>
</dbReference>
<protein>
    <recommendedName>
        <fullName evidence="3">Peptidase M20 dimerisation domain-containing protein</fullName>
    </recommendedName>
</protein>
<dbReference type="InterPro" id="IPR036264">
    <property type="entry name" value="Bact_exopeptidase_dim_dom"/>
</dbReference>
<dbReference type="AlphaFoldDB" id="A8S576"/>
<dbReference type="PANTHER" id="PTHR42994:SF2">
    <property type="entry name" value="PEPTIDASE"/>
    <property type="match status" value="1"/>
</dbReference>
<accession>A8S576</accession>
<dbReference type="PaxDb" id="411902-CLOBOL_07124"/>